<protein>
    <recommendedName>
        <fullName evidence="3">Peptidase M6-like domain-containing protein</fullName>
    </recommendedName>
</protein>
<name>A0A9D9DN17_9BACL</name>
<dbReference type="Proteomes" id="UP000823613">
    <property type="component" value="Unassembled WGS sequence"/>
</dbReference>
<proteinExistence type="predicted"/>
<accession>A0A9D9DN17</accession>
<sequence length="593" mass="67716">MSRKKKVYIKLLALLFIFIGSIFSLSSCFTIFDYYNHYTNVSIDIVDPTNGKIEIYTNSENTSNIESGDMLYIEAIPNNGYKCDSLLINNKECIDNPYIEVNSKSYTIEASFSKFSEMSNDSNYYLNDNNEIDTTYYDVYASMGYSVTPSIGDVNILVVPIEFSDYPSFSDSELNAIDIAFNGYKELNYETNYWESVKSFYLKSSYNKLNFNFTIVDKVTSPISGRSFINLESKSDGAGSYEILDGLKDKLKIDGESINDFTIYDSDKDGFIDGVWLIYNASDYYEVYEYQYFWAYTYSYESISDLASPNFARYANASQIFLYAGSEIGEDAHTLIHETGHLLGLDDYYTYDELEAPISATGGLDMMDLNIGDHNAFSKTSLGWINPLVINGETSITLKPFESSGEALILPVYSNKLHSAFNEFYILEYYTPTDLFYLDSKTHYRGNYPSYYDYRGLRVFHVDARTMNPFGVLYDSDEFNTSKVATTNAELVNARIVASSNTLSQSNNRNFLIEAITPFNIKTYENAYLGDNMGYYYKDEELIKGLFTSGDVFNATNQSNFFNAGKTNSRTNFDYSIRVEYMDEEGIRLTIKR</sequence>
<reference evidence="1" key="1">
    <citation type="submission" date="2020-10" db="EMBL/GenBank/DDBJ databases">
        <authorList>
            <person name="Gilroy R."/>
        </authorList>
    </citation>
    <scope>NUCLEOTIDE SEQUENCE</scope>
    <source>
        <strain evidence="1">11159</strain>
    </source>
</reference>
<dbReference type="EMBL" id="JADIMY010000116">
    <property type="protein sequence ID" value="MBO8428024.1"/>
    <property type="molecule type" value="Genomic_DNA"/>
</dbReference>
<dbReference type="PROSITE" id="PS51257">
    <property type="entry name" value="PROKAR_LIPOPROTEIN"/>
    <property type="match status" value="1"/>
</dbReference>
<dbReference type="AlphaFoldDB" id="A0A9D9DN17"/>
<dbReference type="PANTHER" id="PTHR41775:SF1">
    <property type="entry name" value="PEPTIDASE M6-LIKE DOMAIN-CONTAINING PROTEIN"/>
    <property type="match status" value="1"/>
</dbReference>
<dbReference type="PANTHER" id="PTHR41775">
    <property type="entry name" value="SECRETED PROTEIN-RELATED"/>
    <property type="match status" value="1"/>
</dbReference>
<evidence type="ECO:0008006" key="3">
    <source>
        <dbReference type="Google" id="ProtNLM"/>
    </source>
</evidence>
<evidence type="ECO:0000313" key="2">
    <source>
        <dbReference type="Proteomes" id="UP000823613"/>
    </source>
</evidence>
<evidence type="ECO:0000313" key="1">
    <source>
        <dbReference type="EMBL" id="MBO8428024.1"/>
    </source>
</evidence>
<organism evidence="1 2">
    <name type="scientific">Candidatus Onthovivens merdipullorum</name>
    <dbReference type="NCBI Taxonomy" id="2840889"/>
    <lineage>
        <taxon>Bacteria</taxon>
        <taxon>Bacillati</taxon>
        <taxon>Bacillota</taxon>
        <taxon>Bacilli</taxon>
        <taxon>Bacillales</taxon>
        <taxon>Candidatus Onthovivens</taxon>
    </lineage>
</organism>
<reference evidence="1" key="2">
    <citation type="journal article" date="2021" name="PeerJ">
        <title>Extensive microbial diversity within the chicken gut microbiome revealed by metagenomics and culture.</title>
        <authorList>
            <person name="Gilroy R."/>
            <person name="Ravi A."/>
            <person name="Getino M."/>
            <person name="Pursley I."/>
            <person name="Horton D.L."/>
            <person name="Alikhan N.F."/>
            <person name="Baker D."/>
            <person name="Gharbi K."/>
            <person name="Hall N."/>
            <person name="Watson M."/>
            <person name="Adriaenssens E.M."/>
            <person name="Foster-Nyarko E."/>
            <person name="Jarju S."/>
            <person name="Secka A."/>
            <person name="Antonio M."/>
            <person name="Oren A."/>
            <person name="Chaudhuri R.R."/>
            <person name="La Ragione R."/>
            <person name="Hildebrand F."/>
            <person name="Pallen M.J."/>
        </authorList>
    </citation>
    <scope>NUCLEOTIDE SEQUENCE</scope>
    <source>
        <strain evidence="1">11159</strain>
    </source>
</reference>
<gene>
    <name evidence="1" type="ORF">IAC58_05740</name>
</gene>
<comment type="caution">
    <text evidence="1">The sequence shown here is derived from an EMBL/GenBank/DDBJ whole genome shotgun (WGS) entry which is preliminary data.</text>
</comment>